<gene>
    <name evidence="1" type="ORF">LCMAC102_01280</name>
</gene>
<accession>A0A481YSS1</accession>
<organism evidence="1">
    <name type="scientific">Marseillevirus LCMAC102</name>
    <dbReference type="NCBI Taxonomy" id="2506603"/>
    <lineage>
        <taxon>Viruses</taxon>
        <taxon>Varidnaviria</taxon>
        <taxon>Bamfordvirae</taxon>
        <taxon>Nucleocytoviricota</taxon>
        <taxon>Megaviricetes</taxon>
        <taxon>Pimascovirales</taxon>
        <taxon>Pimascovirales incertae sedis</taxon>
        <taxon>Marseilleviridae</taxon>
    </lineage>
</organism>
<name>A0A481YSS1_9VIRU</name>
<reference evidence="1" key="1">
    <citation type="journal article" date="2019" name="MBio">
        <title>Virus Genomes from Deep Sea Sediments Expand the Ocean Megavirome and Support Independent Origins of Viral Gigantism.</title>
        <authorList>
            <person name="Backstrom D."/>
            <person name="Yutin N."/>
            <person name="Jorgensen S.L."/>
            <person name="Dharamshi J."/>
            <person name="Homa F."/>
            <person name="Zaremba-Niedwiedzka K."/>
            <person name="Spang A."/>
            <person name="Wolf Y.I."/>
            <person name="Koonin E.V."/>
            <person name="Ettema T.J."/>
        </authorList>
    </citation>
    <scope>NUCLEOTIDE SEQUENCE</scope>
</reference>
<evidence type="ECO:0000313" key="1">
    <source>
        <dbReference type="EMBL" id="QBK86333.1"/>
    </source>
</evidence>
<protein>
    <submittedName>
        <fullName evidence="1">Uncharacterized protein</fullName>
    </submittedName>
</protein>
<dbReference type="EMBL" id="MK500334">
    <property type="protein sequence ID" value="QBK86333.1"/>
    <property type="molecule type" value="Genomic_DNA"/>
</dbReference>
<sequence>MHLENFIRQHMKENKYIKINYKALAEDTLIHLDKLFRIKYEGLHDCFWFKYETQSCLQNIFMIGWSDILDPGGECFGDGMDLVVEEHENLIIDFITAYKDTKIEECIENVQRVKIAE</sequence>
<proteinExistence type="predicted"/>